<dbReference type="Gene3D" id="2.60.40.10">
    <property type="entry name" value="Immunoglobulins"/>
    <property type="match status" value="1"/>
</dbReference>
<organism evidence="4 5">
    <name type="scientific">Liparis tanakae</name>
    <name type="common">Tanaka's snailfish</name>
    <dbReference type="NCBI Taxonomy" id="230148"/>
    <lineage>
        <taxon>Eukaryota</taxon>
        <taxon>Metazoa</taxon>
        <taxon>Chordata</taxon>
        <taxon>Craniata</taxon>
        <taxon>Vertebrata</taxon>
        <taxon>Euteleostomi</taxon>
        <taxon>Actinopterygii</taxon>
        <taxon>Neopterygii</taxon>
        <taxon>Teleostei</taxon>
        <taxon>Neoteleostei</taxon>
        <taxon>Acanthomorphata</taxon>
        <taxon>Eupercaria</taxon>
        <taxon>Perciformes</taxon>
        <taxon>Cottioidei</taxon>
        <taxon>Cottales</taxon>
        <taxon>Liparidae</taxon>
        <taxon>Liparis</taxon>
    </lineage>
</organism>
<feature type="compositionally biased region" description="Polar residues" evidence="2">
    <location>
        <begin position="159"/>
        <end position="170"/>
    </location>
</feature>
<evidence type="ECO:0000256" key="1">
    <source>
        <dbReference type="ARBA" id="ARBA00022737"/>
    </source>
</evidence>
<keyword evidence="5" id="KW-1185">Reference proteome</keyword>
<evidence type="ECO:0000313" key="4">
    <source>
        <dbReference type="EMBL" id="TNN72002.1"/>
    </source>
</evidence>
<proteinExistence type="predicted"/>
<keyword evidence="1" id="KW-0677">Repeat</keyword>
<evidence type="ECO:0000313" key="5">
    <source>
        <dbReference type="Proteomes" id="UP000314294"/>
    </source>
</evidence>
<evidence type="ECO:0000259" key="3">
    <source>
        <dbReference type="PROSITE" id="PS50825"/>
    </source>
</evidence>
<dbReference type="PROSITE" id="PS50825">
    <property type="entry name" value="HYR"/>
    <property type="match status" value="1"/>
</dbReference>
<name>A0A4Z2I412_9TELE</name>
<sequence length="228" mass="24797">MACRLQRRRHSEEIKIWRVIVELKEGAPGFSRLSLRGGDTRNAEPPGIQCPGNIVAGTDERRNTANVSWNVPTATDNSKEEVAVQVKPVYTPPQLFPIGKETITYIGTDRSGNQANCSFTVTVIDTEPPVIDRCRSPPTIRATGSETAAVWEVPQFSDNSGMSGLRSQTAAPEMVCNDSHESAPSPKTPLDHGAMAVMKRVDAAPPNRLNNAERADSLLALAEPKQLR</sequence>
<comment type="caution">
    <text evidence="4">The sequence shown here is derived from an EMBL/GenBank/DDBJ whole genome shotgun (WGS) entry which is preliminary data.</text>
</comment>
<feature type="region of interest" description="Disordered" evidence="2">
    <location>
        <begin position="159"/>
        <end position="228"/>
    </location>
</feature>
<gene>
    <name evidence="4" type="primary">Svep1_6</name>
    <name evidence="4" type="ORF">EYF80_017790</name>
</gene>
<reference evidence="4 5" key="1">
    <citation type="submission" date="2019-03" db="EMBL/GenBank/DDBJ databases">
        <title>First draft genome of Liparis tanakae, snailfish: a comprehensive survey of snailfish specific genes.</title>
        <authorList>
            <person name="Kim W."/>
            <person name="Song I."/>
            <person name="Jeong J.-H."/>
            <person name="Kim D."/>
            <person name="Kim S."/>
            <person name="Ryu S."/>
            <person name="Song J.Y."/>
            <person name="Lee S.K."/>
        </authorList>
    </citation>
    <scope>NUCLEOTIDE SEQUENCE [LARGE SCALE GENOMIC DNA]</scope>
    <source>
        <tissue evidence="4">Muscle</tissue>
    </source>
</reference>
<dbReference type="InterPro" id="IPR013783">
    <property type="entry name" value="Ig-like_fold"/>
</dbReference>
<evidence type="ECO:0000256" key="2">
    <source>
        <dbReference type="SAM" id="MobiDB-lite"/>
    </source>
</evidence>
<dbReference type="AlphaFoldDB" id="A0A4Z2I412"/>
<feature type="domain" description="HYR" evidence="3">
    <location>
        <begin position="41"/>
        <end position="125"/>
    </location>
</feature>
<dbReference type="PANTHER" id="PTHR24273:SF32">
    <property type="entry name" value="HYALIN"/>
    <property type="match status" value="1"/>
</dbReference>
<dbReference type="InterPro" id="IPR003410">
    <property type="entry name" value="HYR_dom"/>
</dbReference>
<accession>A0A4Z2I412</accession>
<dbReference type="EMBL" id="SRLO01000143">
    <property type="protein sequence ID" value="TNN72002.1"/>
    <property type="molecule type" value="Genomic_DNA"/>
</dbReference>
<dbReference type="Pfam" id="PF02494">
    <property type="entry name" value="HYR"/>
    <property type="match status" value="1"/>
</dbReference>
<dbReference type="Proteomes" id="UP000314294">
    <property type="component" value="Unassembled WGS sequence"/>
</dbReference>
<protein>
    <submittedName>
        <fullName evidence="4">Sushi, von Willebrand factor type A, EGF and pentraxin domain-containing protein 1</fullName>
    </submittedName>
</protein>
<dbReference type="PANTHER" id="PTHR24273">
    <property type="entry name" value="FI04643P-RELATED"/>
    <property type="match status" value="1"/>
</dbReference>
<dbReference type="OrthoDB" id="6515930at2759"/>